<evidence type="ECO:0000313" key="1">
    <source>
        <dbReference type="EMBL" id="MPY49602.1"/>
    </source>
</evidence>
<name>A0A5N8WR26_9ACTN</name>
<organism evidence="1 2">
    <name type="scientific">Streptomyces acidicola</name>
    <dbReference type="NCBI Taxonomy" id="2596892"/>
    <lineage>
        <taxon>Bacteria</taxon>
        <taxon>Bacillati</taxon>
        <taxon>Actinomycetota</taxon>
        <taxon>Actinomycetes</taxon>
        <taxon>Kitasatosporales</taxon>
        <taxon>Streptomycetaceae</taxon>
        <taxon>Streptomyces</taxon>
    </lineage>
</organism>
<keyword evidence="2" id="KW-1185">Reference proteome</keyword>
<sequence>MNDAELASLLAGCARCPYPGVWQDSPSTERTVDGARYALVADDPGLSALGVRREDGSLWCLPEDGVPHLVNSSVEAFVAFNRAYEEAAAEAAAYEGPGDGLGGAEAVDLAEQAADALTEALLERFGALDAEAVADENSFWHIGAEEMGYGMSA</sequence>
<dbReference type="InterPro" id="IPR025851">
    <property type="entry name" value="SUKH-4"/>
</dbReference>
<dbReference type="AlphaFoldDB" id="A0A5N8WR26"/>
<accession>A0A5N8WR26</accession>
<evidence type="ECO:0008006" key="3">
    <source>
        <dbReference type="Google" id="ProtNLM"/>
    </source>
</evidence>
<evidence type="ECO:0000313" key="2">
    <source>
        <dbReference type="Proteomes" id="UP000373149"/>
    </source>
</evidence>
<dbReference type="EMBL" id="VMNX01000040">
    <property type="protein sequence ID" value="MPY49602.1"/>
    <property type="molecule type" value="Genomic_DNA"/>
</dbReference>
<reference evidence="1 2" key="1">
    <citation type="submission" date="2019-09" db="EMBL/GenBank/DDBJ databases">
        <authorList>
            <person name="Duangmal K."/>
            <person name="Teo W.F.A."/>
            <person name="Lipun K."/>
        </authorList>
    </citation>
    <scope>NUCLEOTIDE SEQUENCE [LARGE SCALE GENOMIC DNA]</scope>
    <source>
        <strain evidence="1 2">K1PN6</strain>
    </source>
</reference>
<dbReference type="Proteomes" id="UP000373149">
    <property type="component" value="Unassembled WGS sequence"/>
</dbReference>
<comment type="caution">
    <text evidence="1">The sequence shown here is derived from an EMBL/GenBank/DDBJ whole genome shotgun (WGS) entry which is preliminary data.</text>
</comment>
<proteinExistence type="predicted"/>
<dbReference type="Pfam" id="PF14435">
    <property type="entry name" value="SUKH-4"/>
    <property type="match status" value="1"/>
</dbReference>
<gene>
    <name evidence="1" type="ORF">FPZ41_13920</name>
</gene>
<protein>
    <recommendedName>
        <fullName evidence="3">SUKH-4 immunity protein</fullName>
    </recommendedName>
</protein>